<feature type="signal peptide" evidence="3">
    <location>
        <begin position="1"/>
        <end position="28"/>
    </location>
</feature>
<dbReference type="SUPFAM" id="SSF52799">
    <property type="entry name" value="(Phosphotyrosine protein) phosphatases II"/>
    <property type="match status" value="1"/>
</dbReference>
<evidence type="ECO:0000256" key="1">
    <source>
        <dbReference type="SAM" id="MobiDB-lite"/>
    </source>
</evidence>
<keyword evidence="2" id="KW-0472">Membrane</keyword>
<feature type="compositionally biased region" description="Low complexity" evidence="1">
    <location>
        <begin position="496"/>
        <end position="507"/>
    </location>
</feature>
<accession>A0A5N5SJK0</accession>
<feature type="region of interest" description="Disordered" evidence="1">
    <location>
        <begin position="96"/>
        <end position="157"/>
    </location>
</feature>
<feature type="compositionally biased region" description="Basic and acidic residues" evidence="1">
    <location>
        <begin position="135"/>
        <end position="151"/>
    </location>
</feature>
<feature type="non-terminal residue" evidence="4">
    <location>
        <position position="1"/>
    </location>
</feature>
<proteinExistence type="predicted"/>
<evidence type="ECO:0000256" key="2">
    <source>
        <dbReference type="SAM" id="Phobius"/>
    </source>
</evidence>
<feature type="region of interest" description="Disordered" evidence="1">
    <location>
        <begin position="30"/>
        <end position="59"/>
    </location>
</feature>
<evidence type="ECO:0000256" key="3">
    <source>
        <dbReference type="SAM" id="SignalP"/>
    </source>
</evidence>
<sequence length="1314" mass="145698">IYYRTSRKKRYLLFLPLLLLVIVKESFASNESSDAHHENSELNSQAKPTERISPDVKKADATTISNLESETILHPQEDSFTTISDLSVKDDSLVTKNPANEESVPETTGVPDSANNLPRDVSGKDVSIRNGVNLKEAEKEEPIAKDEDGHSNDSNNLPSNILFKRILTSEDNSEPINLDEVPETRLDSWRPLWHEEHLASHALNPTAKFPDFNHPQNSYIESSFLAKPNAPETFAISKEPVTAYYFDLSSVLPTIPIGPLYDPSYLATAHHIFNTPESPHHETGIVDHDNPHLNLENTFVHPVHDESIYFPNEKEKVNIEPTPTLPDYVEEERETHSEAEKNHTEKRLEEEVPSMIKSDSSTVISLYNKTTDDLQNSTPAYTLGNSTDFKFTQNDQILPKNSTTISEVVNLTSSTLSSEIPMDLHSITGDPLTKDFNESATDDASLYKLPISPSELPGPISINSNGKSRVDLNLNPKFKVSRIPLWKRLSQTQEQTDTTGLTSHTSTPDNETVSPSIPLNTSIESSNVAFDNDLPIGIFSPGIFFTQPNQFSHEVSNNKEAVPVNLTSTTITHIDSSLHNSTESIKDFGNENIFPTSPPPAISDKKILDEGGNIVNTIHKSDLSSAVNTTSHSENISTTKNLSTVSVVTENTHVPNFINSTVAPSTNTSNSVTLLDLEISNFPNLDSIFSPIFTKTPTTTDSIHNTTSAPDLVSTHSSHPQLTDKVADKSFVKNAVHIAAEPNLKVSPETSEKESKIKPFVNEINHSSIFKTSIGNKSFEGNNIGLPSLFSNLNPSLKDLFNNSTAESSNIEDPFNQFSDMFGSNASGFQSNKTSSKDINNLKNTQEKKDENEPVKIEDKKSVKVTDSENINITDGIDTASHPPTETSTHGSHLPVESTTTTSSTTSTASTTTSTTSTTMSTTTTSKSTTSSTTSTSSSTTTEKPLTHDYIPENLEFIFPTNQSLPSNVTFYIPKGENNSFIAEEADEKPIKFVISENEGDEPVLKVITLHKNGTNTTEPTPYIKVAVSYNLLDFCQHNKNIQSLLQQWVTKHMTNFSQGDTFEIEVFHQPDCENLYIHPELFDELGNKTTLYFYVKQNGEISPNSTLHYPRNPTNLEISQELDYLKNRITHLELMNASTSEERLIEEAAVGTSIVVIVVVTTLLIVILISAILAFFVIKKRRAAESMHGRRCTPATTDAYSLDSVSVFYHSLRRKSKKRASNKSLKSYLNQGFDDPNLPSRPLNFNKLTHFISDNEAIYDEFSNIPTVVPKYDEMPKGVEDKNRYANVIPVPETRILLEDNKATPSEQYINAK</sequence>
<feature type="chain" id="PRO_5024421299" description="Dystroglycan" evidence="3">
    <location>
        <begin position="29"/>
        <end position="1314"/>
    </location>
</feature>
<dbReference type="OrthoDB" id="5794147at2759"/>
<keyword evidence="2" id="KW-0812">Transmembrane</keyword>
<evidence type="ECO:0008006" key="6">
    <source>
        <dbReference type="Google" id="ProtNLM"/>
    </source>
</evidence>
<comment type="caution">
    <text evidence="4">The sequence shown here is derived from an EMBL/GenBank/DDBJ whole genome shotgun (WGS) entry which is preliminary data.</text>
</comment>
<feature type="compositionally biased region" description="Basic and acidic residues" evidence="1">
    <location>
        <begin position="333"/>
        <end position="350"/>
    </location>
</feature>
<dbReference type="Gene3D" id="3.90.190.10">
    <property type="entry name" value="Protein tyrosine phosphatase superfamily"/>
    <property type="match status" value="1"/>
</dbReference>
<feature type="compositionally biased region" description="Basic and acidic residues" evidence="1">
    <location>
        <begin position="845"/>
        <end position="867"/>
    </location>
</feature>
<evidence type="ECO:0000313" key="4">
    <source>
        <dbReference type="EMBL" id="KAB7494243.1"/>
    </source>
</evidence>
<feature type="region of interest" description="Disordered" evidence="1">
    <location>
        <begin position="489"/>
        <end position="515"/>
    </location>
</feature>
<keyword evidence="5" id="KW-1185">Reference proteome</keyword>
<feature type="transmembrane region" description="Helical" evidence="2">
    <location>
        <begin position="1155"/>
        <end position="1179"/>
    </location>
</feature>
<gene>
    <name evidence="4" type="ORF">Anas_05649</name>
</gene>
<keyword evidence="3" id="KW-0732">Signal</keyword>
<feature type="region of interest" description="Disordered" evidence="1">
    <location>
        <begin position="330"/>
        <end position="356"/>
    </location>
</feature>
<dbReference type="EMBL" id="SEYY01024269">
    <property type="protein sequence ID" value="KAB7494243.1"/>
    <property type="molecule type" value="Genomic_DNA"/>
</dbReference>
<keyword evidence="2" id="KW-1133">Transmembrane helix</keyword>
<dbReference type="Proteomes" id="UP000326759">
    <property type="component" value="Unassembled WGS sequence"/>
</dbReference>
<feature type="compositionally biased region" description="Low complexity" evidence="1">
    <location>
        <begin position="898"/>
        <end position="942"/>
    </location>
</feature>
<reference evidence="4 5" key="1">
    <citation type="journal article" date="2019" name="PLoS Biol.">
        <title>Sex chromosomes control vertical transmission of feminizing Wolbachia symbionts in an isopod.</title>
        <authorList>
            <person name="Becking T."/>
            <person name="Chebbi M.A."/>
            <person name="Giraud I."/>
            <person name="Moumen B."/>
            <person name="Laverre T."/>
            <person name="Caubet Y."/>
            <person name="Peccoud J."/>
            <person name="Gilbert C."/>
            <person name="Cordaux R."/>
        </authorList>
    </citation>
    <scope>NUCLEOTIDE SEQUENCE [LARGE SCALE GENOMIC DNA]</scope>
    <source>
        <strain evidence="4">ANa2</strain>
        <tissue evidence="4">Whole body excluding digestive tract and cuticle</tissue>
    </source>
</reference>
<protein>
    <recommendedName>
        <fullName evidence="6">Dystroglycan</fullName>
    </recommendedName>
</protein>
<feature type="region of interest" description="Disordered" evidence="1">
    <location>
        <begin position="845"/>
        <end position="946"/>
    </location>
</feature>
<dbReference type="InterPro" id="IPR029021">
    <property type="entry name" value="Prot-tyrosine_phosphatase-like"/>
</dbReference>
<evidence type="ECO:0000313" key="5">
    <source>
        <dbReference type="Proteomes" id="UP000326759"/>
    </source>
</evidence>
<feature type="compositionally biased region" description="Basic and acidic residues" evidence="1">
    <location>
        <begin position="48"/>
        <end position="59"/>
    </location>
</feature>
<feature type="compositionally biased region" description="Polar residues" evidence="1">
    <location>
        <begin position="882"/>
        <end position="891"/>
    </location>
</feature>
<organism evidence="4 5">
    <name type="scientific">Armadillidium nasatum</name>
    <dbReference type="NCBI Taxonomy" id="96803"/>
    <lineage>
        <taxon>Eukaryota</taxon>
        <taxon>Metazoa</taxon>
        <taxon>Ecdysozoa</taxon>
        <taxon>Arthropoda</taxon>
        <taxon>Crustacea</taxon>
        <taxon>Multicrustacea</taxon>
        <taxon>Malacostraca</taxon>
        <taxon>Eumalacostraca</taxon>
        <taxon>Peracarida</taxon>
        <taxon>Isopoda</taxon>
        <taxon>Oniscidea</taxon>
        <taxon>Crinocheta</taxon>
        <taxon>Armadillidiidae</taxon>
        <taxon>Armadillidium</taxon>
    </lineage>
</organism>
<name>A0A5N5SJK0_9CRUS</name>